<feature type="compositionally biased region" description="Polar residues" evidence="1">
    <location>
        <begin position="99"/>
        <end position="110"/>
    </location>
</feature>
<protein>
    <submittedName>
        <fullName evidence="2">Uncharacterized protein</fullName>
    </submittedName>
</protein>
<evidence type="ECO:0000313" key="3">
    <source>
        <dbReference type="Proteomes" id="UP001176941"/>
    </source>
</evidence>
<proteinExistence type="predicted"/>
<dbReference type="Proteomes" id="UP001176941">
    <property type="component" value="Chromosome 14"/>
</dbReference>
<name>A0ABN8Y5M8_RANTA</name>
<gene>
    <name evidence="2" type="ORF">MRATA1EN1_LOCUS5528</name>
</gene>
<sequence>MEDIQLNLNFRHSTDSATLRNSIHQWKLRCLALTSELASRPQNPPQGLRPRLKASDPASRPQTPSLRHADSSSDAAHAGRRSCWTSLTLDVPHAGRPSRWTSLTLDGNEQQPRDFTVGSEGRFVAPASLAGMRTHKPDVVPAQTVQCPSPQQGVGDGETKGPEQTQPPPPVSPPGSAPAGERSGARAVGEQMPPGASPGYLIETGWGTPAPAEKTGSASSGAGPSPFSTQGRGSACGRLTESGRCPHSGPDRAAPGAQLAFPRVHNGFSSFWGSGEKPGITQRNVPPGMKNQAWELPTSHGLWVETPRP</sequence>
<dbReference type="EMBL" id="OX459950">
    <property type="protein sequence ID" value="CAI9156566.1"/>
    <property type="molecule type" value="Genomic_DNA"/>
</dbReference>
<keyword evidence="3" id="KW-1185">Reference proteome</keyword>
<feature type="region of interest" description="Disordered" evidence="1">
    <location>
        <begin position="90"/>
        <end position="120"/>
    </location>
</feature>
<evidence type="ECO:0000313" key="2">
    <source>
        <dbReference type="EMBL" id="CAI9156566.1"/>
    </source>
</evidence>
<reference evidence="2" key="1">
    <citation type="submission" date="2023-04" db="EMBL/GenBank/DDBJ databases">
        <authorList>
            <consortium name="ELIXIR-Norway"/>
        </authorList>
    </citation>
    <scope>NUCLEOTIDE SEQUENCE [LARGE SCALE GENOMIC DNA]</scope>
</reference>
<organism evidence="2 3">
    <name type="scientific">Rangifer tarandus platyrhynchus</name>
    <name type="common">Svalbard reindeer</name>
    <dbReference type="NCBI Taxonomy" id="3082113"/>
    <lineage>
        <taxon>Eukaryota</taxon>
        <taxon>Metazoa</taxon>
        <taxon>Chordata</taxon>
        <taxon>Craniata</taxon>
        <taxon>Vertebrata</taxon>
        <taxon>Euteleostomi</taxon>
        <taxon>Mammalia</taxon>
        <taxon>Eutheria</taxon>
        <taxon>Laurasiatheria</taxon>
        <taxon>Artiodactyla</taxon>
        <taxon>Ruminantia</taxon>
        <taxon>Pecora</taxon>
        <taxon>Cervidae</taxon>
        <taxon>Odocoileinae</taxon>
        <taxon>Rangifer</taxon>
    </lineage>
</organism>
<feature type="compositionally biased region" description="Polar residues" evidence="1">
    <location>
        <begin position="143"/>
        <end position="152"/>
    </location>
</feature>
<feature type="region of interest" description="Disordered" evidence="1">
    <location>
        <begin position="38"/>
        <end position="77"/>
    </location>
</feature>
<feature type="compositionally biased region" description="Pro residues" evidence="1">
    <location>
        <begin position="165"/>
        <end position="176"/>
    </location>
</feature>
<feature type="region of interest" description="Disordered" evidence="1">
    <location>
        <begin position="142"/>
        <end position="309"/>
    </location>
</feature>
<evidence type="ECO:0000256" key="1">
    <source>
        <dbReference type="SAM" id="MobiDB-lite"/>
    </source>
</evidence>
<accession>A0ABN8Y5M8</accession>
<feature type="compositionally biased region" description="Low complexity" evidence="1">
    <location>
        <begin position="216"/>
        <end position="226"/>
    </location>
</feature>